<dbReference type="NCBIfam" id="TIGR01178">
    <property type="entry name" value="ade"/>
    <property type="match status" value="1"/>
</dbReference>
<keyword evidence="4 8" id="KW-0378">Hydrolase</keyword>
<feature type="domain" description="Amidohydrolase-related" evidence="9">
    <location>
        <begin position="72"/>
        <end position="355"/>
    </location>
</feature>
<dbReference type="Gene3D" id="3.20.20.140">
    <property type="entry name" value="Metal-dependent hydrolases"/>
    <property type="match status" value="1"/>
</dbReference>
<dbReference type="InterPro" id="IPR026912">
    <property type="entry name" value="Adenine_deam_C"/>
</dbReference>
<dbReference type="GO" id="GO:0000034">
    <property type="term" value="F:adenine deaminase activity"/>
    <property type="evidence" value="ECO:0007669"/>
    <property type="project" value="UniProtKB-UniRule"/>
</dbReference>
<dbReference type="EC" id="3.5.4.2" evidence="3 8"/>
<keyword evidence="5 8" id="KW-0464">Manganese</keyword>
<evidence type="ECO:0000256" key="6">
    <source>
        <dbReference type="ARBA" id="ARBA00047720"/>
    </source>
</evidence>
<dbReference type="SUPFAM" id="SSF51556">
    <property type="entry name" value="Metallo-dependent hydrolases"/>
    <property type="match status" value="1"/>
</dbReference>
<dbReference type="EMBL" id="VYUT01000010">
    <property type="protein sequence ID" value="KAA9205385.1"/>
    <property type="molecule type" value="Genomic_DNA"/>
</dbReference>
<dbReference type="InterPro" id="IPR032466">
    <property type="entry name" value="Metal_Hydrolase"/>
</dbReference>
<dbReference type="PANTHER" id="PTHR11113:SF2">
    <property type="entry name" value="ADENINE DEAMINASE"/>
    <property type="match status" value="1"/>
</dbReference>
<dbReference type="Proteomes" id="UP000326078">
    <property type="component" value="Unassembled WGS sequence"/>
</dbReference>
<comment type="caution">
    <text evidence="11">The sequence shown here is derived from an EMBL/GenBank/DDBJ whole genome shotgun (WGS) entry which is preliminary data.</text>
</comment>
<dbReference type="CDD" id="cd01295">
    <property type="entry name" value="AdeC"/>
    <property type="match status" value="1"/>
</dbReference>
<dbReference type="Gene3D" id="2.30.40.10">
    <property type="entry name" value="Urease, subunit C, domain 1"/>
    <property type="match status" value="1"/>
</dbReference>
<protein>
    <recommendedName>
        <fullName evidence="7 8">Adenine deaminase</fullName>
        <shortName evidence="8">Adenase</shortName>
        <shortName evidence="8">Adenine aminase</shortName>
        <ecNumber evidence="3 8">3.5.4.2</ecNumber>
    </recommendedName>
</protein>
<dbReference type="HAMAP" id="MF_01518">
    <property type="entry name" value="Adenine_deamin"/>
    <property type="match status" value="1"/>
</dbReference>
<dbReference type="InterPro" id="IPR006680">
    <property type="entry name" value="Amidohydro-rel"/>
</dbReference>
<evidence type="ECO:0000256" key="4">
    <source>
        <dbReference type="ARBA" id="ARBA00022801"/>
    </source>
</evidence>
<evidence type="ECO:0000256" key="1">
    <source>
        <dbReference type="ARBA" id="ARBA00001936"/>
    </source>
</evidence>
<dbReference type="SUPFAM" id="SSF51338">
    <property type="entry name" value="Composite domain of metallo-dependent hydrolases"/>
    <property type="match status" value="1"/>
</dbReference>
<evidence type="ECO:0000259" key="10">
    <source>
        <dbReference type="Pfam" id="PF13382"/>
    </source>
</evidence>
<dbReference type="InterPro" id="IPR006679">
    <property type="entry name" value="Adenine_deam"/>
</dbReference>
<dbReference type="AlphaFoldDB" id="A0A5N0YRN2"/>
<evidence type="ECO:0000259" key="9">
    <source>
        <dbReference type="Pfam" id="PF01979"/>
    </source>
</evidence>
<organism evidence="11 12">
    <name type="scientific">Enterococcus durans</name>
    <dbReference type="NCBI Taxonomy" id="53345"/>
    <lineage>
        <taxon>Bacteria</taxon>
        <taxon>Bacillati</taxon>
        <taxon>Bacillota</taxon>
        <taxon>Bacilli</taxon>
        <taxon>Lactobacillales</taxon>
        <taxon>Enterococcaceae</taxon>
        <taxon>Enterococcus</taxon>
    </lineage>
</organism>
<dbReference type="Pfam" id="PF01979">
    <property type="entry name" value="Amidohydro_1"/>
    <property type="match status" value="1"/>
</dbReference>
<name>A0A5N0YRN2_9ENTE</name>
<evidence type="ECO:0000256" key="8">
    <source>
        <dbReference type="HAMAP-Rule" id="MF_01518"/>
    </source>
</evidence>
<comment type="similarity">
    <text evidence="2 8">Belongs to the metallo-dependent hydrolases superfamily. Adenine deaminase family.</text>
</comment>
<dbReference type="Pfam" id="PF13382">
    <property type="entry name" value="Adenine_deam_C"/>
    <property type="match status" value="1"/>
</dbReference>
<evidence type="ECO:0000313" key="12">
    <source>
        <dbReference type="Proteomes" id="UP000326078"/>
    </source>
</evidence>
<evidence type="ECO:0000256" key="3">
    <source>
        <dbReference type="ARBA" id="ARBA00012782"/>
    </source>
</evidence>
<gene>
    <name evidence="8 11" type="primary">ade</name>
    <name evidence="11" type="ORF">F6X95_08405</name>
</gene>
<comment type="catalytic activity">
    <reaction evidence="6 8">
        <text>adenine + H2O + H(+) = hypoxanthine + NH4(+)</text>
        <dbReference type="Rhea" id="RHEA:23688"/>
        <dbReference type="ChEBI" id="CHEBI:15377"/>
        <dbReference type="ChEBI" id="CHEBI:15378"/>
        <dbReference type="ChEBI" id="CHEBI:16708"/>
        <dbReference type="ChEBI" id="CHEBI:17368"/>
        <dbReference type="ChEBI" id="CHEBI:28938"/>
        <dbReference type="EC" id="3.5.4.2"/>
    </reaction>
</comment>
<reference evidence="11 12" key="1">
    <citation type="submission" date="2019-09" db="EMBL/GenBank/DDBJ databases">
        <title>Vancomyinc resistant enterococci isolated from farm animals in Switzerland.</title>
        <authorList>
            <person name="Stevens M.J.A."/>
            <person name="Stephan R."/>
            <person name="Morach M."/>
            <person name="Nuesch-Inderbinen M."/>
        </authorList>
    </citation>
    <scope>NUCLEOTIDE SEQUENCE [LARGE SCALE GENOMIC DNA]</scope>
    <source>
        <strain evidence="11 12">GH27</strain>
    </source>
</reference>
<dbReference type="PANTHER" id="PTHR11113">
    <property type="entry name" value="N-ACETYLGLUCOSAMINE-6-PHOSPHATE DEACETYLASE"/>
    <property type="match status" value="1"/>
</dbReference>
<proteinExistence type="inferred from homology"/>
<dbReference type="GO" id="GO:0006146">
    <property type="term" value="P:adenine catabolic process"/>
    <property type="evidence" value="ECO:0007669"/>
    <property type="project" value="InterPro"/>
</dbReference>
<dbReference type="FunFam" id="3.20.20.140:FF:000016">
    <property type="entry name" value="Adenine deaminase"/>
    <property type="match status" value="1"/>
</dbReference>
<evidence type="ECO:0000313" key="11">
    <source>
        <dbReference type="EMBL" id="KAA9205385.1"/>
    </source>
</evidence>
<comment type="cofactor">
    <cofactor evidence="1 8">
        <name>Mn(2+)</name>
        <dbReference type="ChEBI" id="CHEBI:29035"/>
    </cofactor>
</comment>
<feature type="domain" description="Adenine deaminase C-terminal" evidence="10">
    <location>
        <begin position="409"/>
        <end position="576"/>
    </location>
</feature>
<accession>A0A5N0YRN2</accession>
<evidence type="ECO:0000256" key="7">
    <source>
        <dbReference type="ARBA" id="ARBA00069718"/>
    </source>
</evidence>
<dbReference type="InterPro" id="IPR011059">
    <property type="entry name" value="Metal-dep_hydrolase_composite"/>
</dbReference>
<evidence type="ECO:0000256" key="5">
    <source>
        <dbReference type="ARBA" id="ARBA00023211"/>
    </source>
</evidence>
<sequence length="586" mass="63773">MYFGGSKVDSLLEKHILIAGKKQLADLVIKNAKIINVFTKEVMEADVAICDGVIVGVGDYEGKQIYDAKNKYLVPGLIDGHVHIESSLLSPKEFAKVSLIHGVTSVITDPHEIGNVAGSTGLDFMIDDARSVPMNIFVMLPSCVPVTPFETNGATLDAASFIPFLERPEVLGLAEVMNYQAVATNEATIIDKLRLMKNKNKKIDGHAAGINRDDLNVYLAAGIRTDHEATTAEEARERLALGMYLMIREGTVAKDLHALYPAITPENSRRCLFVTDDKLIDDLVSEGSIDHIIRQAVQLGMDPLQAIQMATLNAAECFGLDHLGAIAPGYQADFFLTDDLTTLPIVDVFIQGNLVVKQGEIIQDRFPTQPNPFTDNLPAMNVKPLSNTSIALPIHSEQAHVIEIIPNSLLTNDLIEKVSVKDGFFEPSIENDWLKIAVIERHHQTGNIGVGIVKGFQLKDGALATTVAHDSHNIVVVGTNDEDMLYAANQLIKKGGGMIAVKAEKELAFLPLPIGGLMSQAPFLEVNTQLVSLTKEAYKLGASQAFDPFLTLSFLTLSVIPELKITDKGLFSFSKFNLIEPSIEKG</sequence>
<evidence type="ECO:0000256" key="2">
    <source>
        <dbReference type="ARBA" id="ARBA00006773"/>
    </source>
</evidence>